<gene>
    <name evidence="1" type="ORF">g.53331</name>
</gene>
<accession>A0A1B6JCL4</accession>
<feature type="non-terminal residue" evidence="1">
    <location>
        <position position="1"/>
    </location>
</feature>
<protein>
    <submittedName>
        <fullName evidence="1">Uncharacterized protein</fullName>
    </submittedName>
</protein>
<reference evidence="1" key="1">
    <citation type="submission" date="2015-11" db="EMBL/GenBank/DDBJ databases">
        <title>De novo transcriptome assembly of four potential Pierce s Disease insect vectors from Arizona vineyards.</title>
        <authorList>
            <person name="Tassone E.E."/>
        </authorList>
    </citation>
    <scope>NUCLEOTIDE SEQUENCE</scope>
</reference>
<evidence type="ECO:0000313" key="1">
    <source>
        <dbReference type="EMBL" id="JAS97006.1"/>
    </source>
</evidence>
<organism evidence="1">
    <name type="scientific">Homalodisca liturata</name>
    <dbReference type="NCBI Taxonomy" id="320908"/>
    <lineage>
        <taxon>Eukaryota</taxon>
        <taxon>Metazoa</taxon>
        <taxon>Ecdysozoa</taxon>
        <taxon>Arthropoda</taxon>
        <taxon>Hexapoda</taxon>
        <taxon>Insecta</taxon>
        <taxon>Pterygota</taxon>
        <taxon>Neoptera</taxon>
        <taxon>Paraneoptera</taxon>
        <taxon>Hemiptera</taxon>
        <taxon>Auchenorrhyncha</taxon>
        <taxon>Membracoidea</taxon>
        <taxon>Cicadellidae</taxon>
        <taxon>Cicadellinae</taxon>
        <taxon>Proconiini</taxon>
        <taxon>Homalodisca</taxon>
    </lineage>
</organism>
<dbReference type="AlphaFoldDB" id="A0A1B6JCL4"/>
<name>A0A1B6JCL4_9HEMI</name>
<proteinExistence type="predicted"/>
<dbReference type="EMBL" id="GECU01010700">
    <property type="protein sequence ID" value="JAS97006.1"/>
    <property type="molecule type" value="Transcribed_RNA"/>
</dbReference>
<sequence>KDQNKIQRNLKQIHDNLYNLEQIVENQKLLLNSDDIRLLAEPYLRTDDILEYLQVLQSENNLPYIMKEKISVIKQDIEKFKINVRQNFEHIIQNIGSSNKHKLRTEESLARAEEIVDFLKTFLDHLENKADSKQDHSNLIQTINQLNNILKTLEYLVNIEWLPLILKNKIRIIEENTKNVEKYINNLLRFKSTPERPVNNQHVNRLEEAALWLQNFVTHSENPEVNNYVNHFSNEFI</sequence>